<proteinExistence type="predicted"/>
<comment type="caution">
    <text evidence="1">The sequence shown here is derived from an EMBL/GenBank/DDBJ whole genome shotgun (WGS) entry which is preliminary data.</text>
</comment>
<accession>A0A9K3JPT9</accession>
<dbReference type="EMBL" id="MNCJ02000317">
    <property type="protein sequence ID" value="KAF5819090.1"/>
    <property type="molecule type" value="Genomic_DNA"/>
</dbReference>
<evidence type="ECO:0000313" key="2">
    <source>
        <dbReference type="Proteomes" id="UP000215914"/>
    </source>
</evidence>
<dbReference type="Gramene" id="mRNA:HanXRQr2_Chr02g0073681">
    <property type="protein sequence ID" value="CDS:HanXRQr2_Chr02g0073681.1"/>
    <property type="gene ID" value="HanXRQr2_Chr02g0073681"/>
</dbReference>
<dbReference type="PANTHER" id="PTHR35998:SF1">
    <property type="entry name" value="OS02G0127900 PROTEIN"/>
    <property type="match status" value="1"/>
</dbReference>
<gene>
    <name evidence="1" type="ORF">HanXRQr2_Chr02g0073681</name>
</gene>
<sequence>MASTLSSEIKWNALIHMLYMIPWKALLPLMARTVFDITLKVHREVQKRDVEAAWNLLNWILHRLDKMKPAAQIQAGGPMQYSGNTIRIPSKRLAYPTVSRLLRRQVPVMSNMKCSQLVYGDNGVAKGVIRDDIMQWLSHG</sequence>
<evidence type="ECO:0000313" key="1">
    <source>
        <dbReference type="EMBL" id="KAF5819090.1"/>
    </source>
</evidence>
<protein>
    <submittedName>
        <fullName evidence="1">Uncharacterized protein</fullName>
    </submittedName>
</protein>
<reference evidence="1" key="2">
    <citation type="submission" date="2020-06" db="EMBL/GenBank/DDBJ databases">
        <title>Helianthus annuus Genome sequencing and assembly Release 2.</title>
        <authorList>
            <person name="Gouzy J."/>
            <person name="Langlade N."/>
            <person name="Munos S."/>
        </authorList>
    </citation>
    <scope>NUCLEOTIDE SEQUENCE</scope>
    <source>
        <tissue evidence="1">Leaves</tissue>
    </source>
</reference>
<dbReference type="AlphaFoldDB" id="A0A9K3JPT9"/>
<dbReference type="PANTHER" id="PTHR35998">
    <property type="entry name" value="OS02G0127900 PROTEIN"/>
    <property type="match status" value="1"/>
</dbReference>
<dbReference type="OrthoDB" id="2018352at2759"/>
<name>A0A9K3JPT9_HELAN</name>
<organism evidence="1 2">
    <name type="scientific">Helianthus annuus</name>
    <name type="common">Common sunflower</name>
    <dbReference type="NCBI Taxonomy" id="4232"/>
    <lineage>
        <taxon>Eukaryota</taxon>
        <taxon>Viridiplantae</taxon>
        <taxon>Streptophyta</taxon>
        <taxon>Embryophyta</taxon>
        <taxon>Tracheophyta</taxon>
        <taxon>Spermatophyta</taxon>
        <taxon>Magnoliopsida</taxon>
        <taxon>eudicotyledons</taxon>
        <taxon>Gunneridae</taxon>
        <taxon>Pentapetalae</taxon>
        <taxon>asterids</taxon>
        <taxon>campanulids</taxon>
        <taxon>Asterales</taxon>
        <taxon>Asteraceae</taxon>
        <taxon>Asteroideae</taxon>
        <taxon>Heliantheae alliance</taxon>
        <taxon>Heliantheae</taxon>
        <taxon>Helianthus</taxon>
    </lineage>
</organism>
<keyword evidence="2" id="KW-1185">Reference proteome</keyword>
<reference evidence="1" key="1">
    <citation type="journal article" date="2017" name="Nature">
        <title>The sunflower genome provides insights into oil metabolism, flowering and Asterid evolution.</title>
        <authorList>
            <person name="Badouin H."/>
            <person name="Gouzy J."/>
            <person name="Grassa C.J."/>
            <person name="Murat F."/>
            <person name="Staton S.E."/>
            <person name="Cottret L."/>
            <person name="Lelandais-Briere C."/>
            <person name="Owens G.L."/>
            <person name="Carrere S."/>
            <person name="Mayjonade B."/>
            <person name="Legrand L."/>
            <person name="Gill N."/>
            <person name="Kane N.C."/>
            <person name="Bowers J.E."/>
            <person name="Hubner S."/>
            <person name="Bellec A."/>
            <person name="Berard A."/>
            <person name="Berges H."/>
            <person name="Blanchet N."/>
            <person name="Boniface M.C."/>
            <person name="Brunel D."/>
            <person name="Catrice O."/>
            <person name="Chaidir N."/>
            <person name="Claudel C."/>
            <person name="Donnadieu C."/>
            <person name="Faraut T."/>
            <person name="Fievet G."/>
            <person name="Helmstetter N."/>
            <person name="King M."/>
            <person name="Knapp S.J."/>
            <person name="Lai Z."/>
            <person name="Le Paslier M.C."/>
            <person name="Lippi Y."/>
            <person name="Lorenzon L."/>
            <person name="Mandel J.R."/>
            <person name="Marage G."/>
            <person name="Marchand G."/>
            <person name="Marquand E."/>
            <person name="Bret-Mestries E."/>
            <person name="Morien E."/>
            <person name="Nambeesan S."/>
            <person name="Nguyen T."/>
            <person name="Pegot-Espagnet P."/>
            <person name="Pouilly N."/>
            <person name="Raftis F."/>
            <person name="Sallet E."/>
            <person name="Schiex T."/>
            <person name="Thomas J."/>
            <person name="Vandecasteele C."/>
            <person name="Vares D."/>
            <person name="Vear F."/>
            <person name="Vautrin S."/>
            <person name="Crespi M."/>
            <person name="Mangin B."/>
            <person name="Burke J.M."/>
            <person name="Salse J."/>
            <person name="Munos S."/>
            <person name="Vincourt P."/>
            <person name="Rieseberg L.H."/>
            <person name="Langlade N.B."/>
        </authorList>
    </citation>
    <scope>NUCLEOTIDE SEQUENCE</scope>
    <source>
        <tissue evidence="1">Leaves</tissue>
    </source>
</reference>
<dbReference type="Proteomes" id="UP000215914">
    <property type="component" value="Unassembled WGS sequence"/>
</dbReference>